<dbReference type="PROSITE" id="PS50833">
    <property type="entry name" value="BRIX"/>
    <property type="match status" value="1"/>
</dbReference>
<evidence type="ECO:0000256" key="1">
    <source>
        <dbReference type="ARBA" id="ARBA00004604"/>
    </source>
</evidence>
<dbReference type="GO" id="GO:0000463">
    <property type="term" value="P:maturation of LSU-rRNA from tricistronic rRNA transcript (SSU-rRNA, 5.8S rRNA, LSU-rRNA)"/>
    <property type="evidence" value="ECO:0007669"/>
    <property type="project" value="TreeGrafter"/>
</dbReference>
<feature type="domain" description="Brix" evidence="8">
    <location>
        <begin position="31"/>
        <end position="235"/>
    </location>
</feature>
<comment type="subcellular location">
    <subcellularLocation>
        <location evidence="1 6">Nucleus</location>
        <location evidence="1 6">Nucleolus</location>
    </subcellularLocation>
</comment>
<evidence type="ECO:0000256" key="3">
    <source>
        <dbReference type="ARBA" id="ARBA00020387"/>
    </source>
</evidence>
<dbReference type="SMART" id="SM00879">
    <property type="entry name" value="Brix"/>
    <property type="match status" value="1"/>
</dbReference>
<gene>
    <name evidence="9" type="ORF">MELIAE_LOCUS4665</name>
</gene>
<feature type="compositionally biased region" description="Basic and acidic residues" evidence="7">
    <location>
        <begin position="288"/>
        <end position="297"/>
    </location>
</feature>
<keyword evidence="4 6" id="KW-0539">Nucleus</keyword>
<dbReference type="Pfam" id="PF04427">
    <property type="entry name" value="Brix"/>
    <property type="match status" value="1"/>
</dbReference>
<reference evidence="9" key="1">
    <citation type="submission" date="2021-12" db="EMBL/GenBank/DDBJ databases">
        <authorList>
            <person name="King R."/>
        </authorList>
    </citation>
    <scope>NUCLEOTIDE SEQUENCE</scope>
</reference>
<dbReference type="Proteomes" id="UP001154078">
    <property type="component" value="Chromosome 3"/>
</dbReference>
<evidence type="ECO:0000313" key="9">
    <source>
        <dbReference type="EMBL" id="CAH0552452.1"/>
    </source>
</evidence>
<comment type="similarity">
    <text evidence="2 6">Belongs to the RPF2 family.</text>
</comment>
<keyword evidence="10" id="KW-1185">Reference proteome</keyword>
<evidence type="ECO:0000256" key="2">
    <source>
        <dbReference type="ARBA" id="ARBA00010782"/>
    </source>
</evidence>
<evidence type="ECO:0000256" key="6">
    <source>
        <dbReference type="RuleBase" id="RU367086"/>
    </source>
</evidence>
<dbReference type="InterPro" id="IPR039770">
    <property type="entry name" value="Rpf2"/>
</dbReference>
<dbReference type="AlphaFoldDB" id="A0A9P0AY94"/>
<dbReference type="EMBL" id="OV121134">
    <property type="protein sequence ID" value="CAH0552452.1"/>
    <property type="molecule type" value="Genomic_DNA"/>
</dbReference>
<evidence type="ECO:0000256" key="4">
    <source>
        <dbReference type="ARBA" id="ARBA00023242"/>
    </source>
</evidence>
<dbReference type="GO" id="GO:0000027">
    <property type="term" value="P:ribosomal large subunit assembly"/>
    <property type="evidence" value="ECO:0007669"/>
    <property type="project" value="InterPro"/>
</dbReference>
<feature type="region of interest" description="Disordered" evidence="7">
    <location>
        <begin position="280"/>
        <end position="319"/>
    </location>
</feature>
<dbReference type="PANTHER" id="PTHR12728">
    <property type="entry name" value="BRIX DOMAIN CONTAINING PROTEIN"/>
    <property type="match status" value="1"/>
</dbReference>
<evidence type="ECO:0000259" key="8">
    <source>
        <dbReference type="PROSITE" id="PS50833"/>
    </source>
</evidence>
<dbReference type="GO" id="GO:0005730">
    <property type="term" value="C:nucleolus"/>
    <property type="evidence" value="ECO:0007669"/>
    <property type="project" value="UniProtKB-SubCell"/>
</dbReference>
<accession>A0A9P0AY94</accession>
<name>A0A9P0AY94_BRAAE</name>
<dbReference type="PANTHER" id="PTHR12728:SF0">
    <property type="entry name" value="RIBOSOME PRODUCTION FACTOR 2 HOMOLOG"/>
    <property type="match status" value="1"/>
</dbReference>
<evidence type="ECO:0000313" key="10">
    <source>
        <dbReference type="Proteomes" id="UP001154078"/>
    </source>
</evidence>
<dbReference type="GO" id="GO:0019843">
    <property type="term" value="F:rRNA binding"/>
    <property type="evidence" value="ECO:0007669"/>
    <property type="project" value="UniProtKB-UniRule"/>
</dbReference>
<protein>
    <recommendedName>
        <fullName evidence="3 6">Ribosome production factor 2 homolog</fullName>
    </recommendedName>
    <alternativeName>
        <fullName evidence="5 6">Ribosome biogenesis protein RPF2 homolog</fullName>
    </alternativeName>
</protein>
<sequence>MSVLQRVVKPFTRKGKKVLMKREPQIIEGPKKAVFFQGRKCSEKLRRLLKDMYDIKKPDSLMLNKKNDITIFENVTPVENICKKHETPVFLMGSHSKKRPDNLVIGRMFNYSLLDMIELYVESFEGLREFAASKISLGTKPVLIFNGLQWEQTDKMRHLKSIFIDFFHRETVDAVRLQGIEHTISLNATSEGKILLRSYKVLLKKSGCRTPRVELEEIGPRVDFALRRTRLPTEDLIKEACRKPRELKVIKKKNISTDKLGTTHSTIHVGKQEINKLQTRKMKGLKKTPVEKKAERAAKKRSIKVNKEEIEPVKKQKRG</sequence>
<dbReference type="OrthoDB" id="407658at2759"/>
<proteinExistence type="inferred from homology"/>
<evidence type="ECO:0000256" key="7">
    <source>
        <dbReference type="SAM" id="MobiDB-lite"/>
    </source>
</evidence>
<feature type="compositionally biased region" description="Basic and acidic residues" evidence="7">
    <location>
        <begin position="305"/>
        <end position="319"/>
    </location>
</feature>
<dbReference type="InterPro" id="IPR007109">
    <property type="entry name" value="Brix"/>
</dbReference>
<organism evidence="9 10">
    <name type="scientific">Brassicogethes aeneus</name>
    <name type="common">Rape pollen beetle</name>
    <name type="synonym">Meligethes aeneus</name>
    <dbReference type="NCBI Taxonomy" id="1431903"/>
    <lineage>
        <taxon>Eukaryota</taxon>
        <taxon>Metazoa</taxon>
        <taxon>Ecdysozoa</taxon>
        <taxon>Arthropoda</taxon>
        <taxon>Hexapoda</taxon>
        <taxon>Insecta</taxon>
        <taxon>Pterygota</taxon>
        <taxon>Neoptera</taxon>
        <taxon>Endopterygota</taxon>
        <taxon>Coleoptera</taxon>
        <taxon>Polyphaga</taxon>
        <taxon>Cucujiformia</taxon>
        <taxon>Nitidulidae</taxon>
        <taxon>Meligethinae</taxon>
        <taxon>Brassicogethes</taxon>
    </lineage>
</organism>
<evidence type="ECO:0000256" key="5">
    <source>
        <dbReference type="ARBA" id="ARBA00030889"/>
    </source>
</evidence>